<proteinExistence type="predicted"/>
<protein>
    <submittedName>
        <fullName evidence="2">Uncharacterized protein</fullName>
    </submittedName>
</protein>
<dbReference type="GeneID" id="20305880"/>
<dbReference type="Proteomes" id="UP000007304">
    <property type="component" value="Unassembled WGS sequence"/>
</dbReference>
<organism evidence="2 3">
    <name type="scientific">Exophiala dermatitidis (strain ATCC 34100 / CBS 525.76 / NIH/UT8656)</name>
    <name type="common">Black yeast</name>
    <name type="synonym">Wangiella dermatitidis</name>
    <dbReference type="NCBI Taxonomy" id="858893"/>
    <lineage>
        <taxon>Eukaryota</taxon>
        <taxon>Fungi</taxon>
        <taxon>Dikarya</taxon>
        <taxon>Ascomycota</taxon>
        <taxon>Pezizomycotina</taxon>
        <taxon>Eurotiomycetes</taxon>
        <taxon>Chaetothyriomycetidae</taxon>
        <taxon>Chaetothyriales</taxon>
        <taxon>Herpotrichiellaceae</taxon>
        <taxon>Exophiala</taxon>
    </lineage>
</organism>
<dbReference type="EMBL" id="JH226130">
    <property type="protein sequence ID" value="EHY53040.1"/>
    <property type="molecule type" value="Genomic_DNA"/>
</dbReference>
<gene>
    <name evidence="2" type="ORF">HMPREF1120_01241</name>
</gene>
<dbReference type="AlphaFoldDB" id="H6BML3"/>
<evidence type="ECO:0000256" key="1">
    <source>
        <dbReference type="SAM" id="MobiDB-lite"/>
    </source>
</evidence>
<keyword evidence="3" id="KW-1185">Reference proteome</keyword>
<dbReference type="VEuPathDB" id="FungiDB:HMPREF1120_01241"/>
<feature type="compositionally biased region" description="Basic and acidic residues" evidence="1">
    <location>
        <begin position="86"/>
        <end position="96"/>
    </location>
</feature>
<feature type="region of interest" description="Disordered" evidence="1">
    <location>
        <begin position="82"/>
        <end position="108"/>
    </location>
</feature>
<name>H6BML3_EXODN</name>
<accession>H6BML3</accession>
<dbReference type="HOGENOM" id="CLU_2015277_0_0_1"/>
<evidence type="ECO:0000313" key="2">
    <source>
        <dbReference type="EMBL" id="EHY53040.1"/>
    </source>
</evidence>
<sequence length="123" mass="13864">MQEERKGSFILNLLATMTRSEVAGLYAQGTLNIPRPRHEQQDIQSEVLPDQQGELSRKDNLYGLDCGCTMKRLFEERHRRNCSGRINRDPGKDDYHGGPGGVQGTGRTRDCSVQLYNLSRLGV</sequence>
<evidence type="ECO:0000313" key="3">
    <source>
        <dbReference type="Proteomes" id="UP000007304"/>
    </source>
</evidence>
<dbReference type="RefSeq" id="XP_009153501.1">
    <property type="nucleotide sequence ID" value="XM_009155253.1"/>
</dbReference>
<dbReference type="InParanoid" id="H6BML3"/>
<reference evidence="2" key="1">
    <citation type="submission" date="2011-07" db="EMBL/GenBank/DDBJ databases">
        <title>The Genome Sequence of Exophiala (Wangiella) dermatitidis NIH/UT8656.</title>
        <authorList>
            <consortium name="The Broad Institute Genome Sequencing Platform"/>
            <person name="Cuomo C."/>
            <person name="Wang Z."/>
            <person name="Hunicke-Smith S."/>
            <person name="Szanislo P.J."/>
            <person name="Earl A."/>
            <person name="Young S.K."/>
            <person name="Zeng Q."/>
            <person name="Gargeya S."/>
            <person name="Fitzgerald M."/>
            <person name="Haas B."/>
            <person name="Abouelleil A."/>
            <person name="Alvarado L."/>
            <person name="Arachchi H.M."/>
            <person name="Berlin A."/>
            <person name="Brown A."/>
            <person name="Chapman S.B."/>
            <person name="Chen Z."/>
            <person name="Dunbar C."/>
            <person name="Freedman E."/>
            <person name="Gearin G."/>
            <person name="Gellesch M."/>
            <person name="Goldberg J."/>
            <person name="Griggs A."/>
            <person name="Gujja S."/>
            <person name="Heiman D."/>
            <person name="Howarth C."/>
            <person name="Larson L."/>
            <person name="Lui A."/>
            <person name="MacDonald P.J.P."/>
            <person name="Montmayeur A."/>
            <person name="Murphy C."/>
            <person name="Neiman D."/>
            <person name="Pearson M."/>
            <person name="Priest M."/>
            <person name="Roberts A."/>
            <person name="Saif S."/>
            <person name="Shea T."/>
            <person name="Shenoy N."/>
            <person name="Sisk P."/>
            <person name="Stolte C."/>
            <person name="Sykes S."/>
            <person name="Wortman J."/>
            <person name="Nusbaum C."/>
            <person name="Birren B."/>
        </authorList>
    </citation>
    <scope>NUCLEOTIDE SEQUENCE</scope>
    <source>
        <strain evidence="2">NIH/UT8656</strain>
    </source>
</reference>